<proteinExistence type="inferred from homology"/>
<reference evidence="6" key="1">
    <citation type="journal article" date="2020" name="Stud. Mycol.">
        <title>101 Dothideomycetes genomes: a test case for predicting lifestyles and emergence of pathogens.</title>
        <authorList>
            <person name="Haridas S."/>
            <person name="Albert R."/>
            <person name="Binder M."/>
            <person name="Bloem J."/>
            <person name="Labutti K."/>
            <person name="Salamov A."/>
            <person name="Andreopoulos B."/>
            <person name="Baker S."/>
            <person name="Barry K."/>
            <person name="Bills G."/>
            <person name="Bluhm B."/>
            <person name="Cannon C."/>
            <person name="Castanera R."/>
            <person name="Culley D."/>
            <person name="Daum C."/>
            <person name="Ezra D."/>
            <person name="Gonzalez J."/>
            <person name="Henrissat B."/>
            <person name="Kuo A."/>
            <person name="Liang C."/>
            <person name="Lipzen A."/>
            <person name="Lutzoni F."/>
            <person name="Magnuson J."/>
            <person name="Mondo S."/>
            <person name="Nolan M."/>
            <person name="Ohm R."/>
            <person name="Pangilinan J."/>
            <person name="Park H.-J."/>
            <person name="Ramirez L."/>
            <person name="Alfaro M."/>
            <person name="Sun H."/>
            <person name="Tritt A."/>
            <person name="Yoshinaga Y."/>
            <person name="Zwiers L.-H."/>
            <person name="Turgeon B."/>
            <person name="Goodwin S."/>
            <person name="Spatafora J."/>
            <person name="Crous P."/>
            <person name="Grigoriev I."/>
        </authorList>
    </citation>
    <scope>NUCLEOTIDE SEQUENCE</scope>
    <source>
        <strain evidence="6">CBS 473.64</strain>
    </source>
</reference>
<gene>
    <name evidence="6" type="ORF">P280DRAFT_444467</name>
</gene>
<feature type="domain" description="Exonuclease" evidence="5">
    <location>
        <begin position="8"/>
        <end position="186"/>
    </location>
</feature>
<protein>
    <submittedName>
        <fullName evidence="6">Oligoribonuclease-like protein</fullName>
    </submittedName>
</protein>
<evidence type="ECO:0000256" key="2">
    <source>
        <dbReference type="ARBA" id="ARBA00022722"/>
    </source>
</evidence>
<dbReference type="NCBIfam" id="NF003765">
    <property type="entry name" value="PRK05359.1"/>
    <property type="match status" value="1"/>
</dbReference>
<dbReference type="AlphaFoldDB" id="A0A6A6SE16"/>
<dbReference type="Pfam" id="PF00929">
    <property type="entry name" value="RNase_T"/>
    <property type="match status" value="1"/>
</dbReference>
<dbReference type="Proteomes" id="UP000799753">
    <property type="component" value="Unassembled WGS sequence"/>
</dbReference>
<organism evidence="6 7">
    <name type="scientific">Massarina eburnea CBS 473.64</name>
    <dbReference type="NCBI Taxonomy" id="1395130"/>
    <lineage>
        <taxon>Eukaryota</taxon>
        <taxon>Fungi</taxon>
        <taxon>Dikarya</taxon>
        <taxon>Ascomycota</taxon>
        <taxon>Pezizomycotina</taxon>
        <taxon>Dothideomycetes</taxon>
        <taxon>Pleosporomycetidae</taxon>
        <taxon>Pleosporales</taxon>
        <taxon>Massarineae</taxon>
        <taxon>Massarinaceae</taxon>
        <taxon>Massarina</taxon>
    </lineage>
</organism>
<dbReference type="EMBL" id="MU006778">
    <property type="protein sequence ID" value="KAF2645091.1"/>
    <property type="molecule type" value="Genomic_DNA"/>
</dbReference>
<dbReference type="InterPro" id="IPR036397">
    <property type="entry name" value="RNaseH_sf"/>
</dbReference>
<dbReference type="GO" id="GO:0000175">
    <property type="term" value="F:3'-5'-RNA exonuclease activity"/>
    <property type="evidence" value="ECO:0007669"/>
    <property type="project" value="InterPro"/>
</dbReference>
<dbReference type="SUPFAM" id="SSF53098">
    <property type="entry name" value="Ribonuclease H-like"/>
    <property type="match status" value="1"/>
</dbReference>
<dbReference type="InterPro" id="IPR022894">
    <property type="entry name" value="Oligoribonuclease"/>
</dbReference>
<keyword evidence="7" id="KW-1185">Reference proteome</keyword>
<sequence length="187" mass="20848">MTSASKDPLVWIDCEMTGLDAETESIMSVACFVTDHDLNLLDENGYEATIHHSKERLEAMDEWCVKHHGDSGLTRACIASSTSAEEAAVGLLAYIKTHVSRPRTALLAGNSVHADKSFLVKGPWAGVVGWLHYRILDVSAIKEAARRWAGAEVLGRVPRKLLRHEARADVLESIEEARFYRDAFFRR</sequence>
<dbReference type="PANTHER" id="PTHR11046:SF0">
    <property type="entry name" value="OLIGORIBONUCLEASE, MITOCHONDRIAL"/>
    <property type="match status" value="1"/>
</dbReference>
<evidence type="ECO:0000259" key="5">
    <source>
        <dbReference type="SMART" id="SM00479"/>
    </source>
</evidence>
<dbReference type="GO" id="GO:0003676">
    <property type="term" value="F:nucleic acid binding"/>
    <property type="evidence" value="ECO:0007669"/>
    <property type="project" value="InterPro"/>
</dbReference>
<keyword evidence="3" id="KW-0378">Hydrolase</keyword>
<dbReference type="Gene3D" id="3.30.420.10">
    <property type="entry name" value="Ribonuclease H-like superfamily/Ribonuclease H"/>
    <property type="match status" value="1"/>
</dbReference>
<dbReference type="OrthoDB" id="270189at2759"/>
<dbReference type="CDD" id="cd06135">
    <property type="entry name" value="Orn"/>
    <property type="match status" value="1"/>
</dbReference>
<dbReference type="GO" id="GO:0005739">
    <property type="term" value="C:mitochondrion"/>
    <property type="evidence" value="ECO:0007669"/>
    <property type="project" value="TreeGrafter"/>
</dbReference>
<comment type="similarity">
    <text evidence="1">Belongs to the oligoribonuclease family.</text>
</comment>
<evidence type="ECO:0000313" key="7">
    <source>
        <dbReference type="Proteomes" id="UP000799753"/>
    </source>
</evidence>
<dbReference type="InterPro" id="IPR012337">
    <property type="entry name" value="RNaseH-like_sf"/>
</dbReference>
<name>A0A6A6SE16_9PLEO</name>
<dbReference type="SMART" id="SM00479">
    <property type="entry name" value="EXOIII"/>
    <property type="match status" value="1"/>
</dbReference>
<dbReference type="PANTHER" id="PTHR11046">
    <property type="entry name" value="OLIGORIBONUCLEASE, MITOCHONDRIAL"/>
    <property type="match status" value="1"/>
</dbReference>
<dbReference type="FunFam" id="3.30.420.10:FF:000003">
    <property type="entry name" value="Oligoribonuclease"/>
    <property type="match status" value="1"/>
</dbReference>
<evidence type="ECO:0000256" key="3">
    <source>
        <dbReference type="ARBA" id="ARBA00022801"/>
    </source>
</evidence>
<evidence type="ECO:0000313" key="6">
    <source>
        <dbReference type="EMBL" id="KAF2645091.1"/>
    </source>
</evidence>
<evidence type="ECO:0000256" key="1">
    <source>
        <dbReference type="ARBA" id="ARBA00009921"/>
    </source>
</evidence>
<keyword evidence="2" id="KW-0540">Nuclease</keyword>
<evidence type="ECO:0000256" key="4">
    <source>
        <dbReference type="ARBA" id="ARBA00022839"/>
    </source>
</evidence>
<accession>A0A6A6SE16</accession>
<dbReference type="InterPro" id="IPR013520">
    <property type="entry name" value="Ribonucl_H"/>
</dbReference>
<keyword evidence="4" id="KW-0269">Exonuclease</keyword>